<dbReference type="PANTHER" id="PTHR30005:SF0">
    <property type="entry name" value="RETROGRADE REGULATION PROTEIN 2"/>
    <property type="match status" value="1"/>
</dbReference>
<feature type="domain" description="Ppx/GppA phosphatase N-terminal" evidence="2">
    <location>
        <begin position="18"/>
        <end position="304"/>
    </location>
</feature>
<dbReference type="AlphaFoldDB" id="A0A1W1EEB7"/>
<keyword evidence="1 3" id="KW-0378">Hydrolase</keyword>
<dbReference type="InterPro" id="IPR050273">
    <property type="entry name" value="GppA/Ppx_hydrolase"/>
</dbReference>
<dbReference type="SUPFAM" id="SSF53067">
    <property type="entry name" value="Actin-like ATPase domain"/>
    <property type="match status" value="2"/>
</dbReference>
<dbReference type="CDD" id="cd24052">
    <property type="entry name" value="ASKHA_NBD_HpPPX-GppA-like"/>
    <property type="match status" value="1"/>
</dbReference>
<dbReference type="InterPro" id="IPR003695">
    <property type="entry name" value="Ppx_GppA_N"/>
</dbReference>
<dbReference type="EC" id="3.6.1.11" evidence="3"/>
<gene>
    <name evidence="3" type="ORF">MNB_SV-5-24</name>
</gene>
<evidence type="ECO:0000313" key="3">
    <source>
        <dbReference type="EMBL" id="SFZ98366.1"/>
    </source>
</evidence>
<dbReference type="InterPro" id="IPR030673">
    <property type="entry name" value="PyroPPase_GppA_Ppx"/>
</dbReference>
<dbReference type="GO" id="GO:0004309">
    <property type="term" value="F:exopolyphosphatase activity"/>
    <property type="evidence" value="ECO:0007669"/>
    <property type="project" value="UniProtKB-EC"/>
</dbReference>
<dbReference type="Pfam" id="PF02541">
    <property type="entry name" value="Ppx-GppA"/>
    <property type="match status" value="1"/>
</dbReference>
<dbReference type="InterPro" id="IPR043129">
    <property type="entry name" value="ATPase_NBD"/>
</dbReference>
<dbReference type="PIRSF" id="PIRSF001267">
    <property type="entry name" value="Pyrophosphatase_GppA_Ppx"/>
    <property type="match status" value="1"/>
</dbReference>
<dbReference type="Gene3D" id="1.10.3210.10">
    <property type="entry name" value="Hypothetical protein af1432"/>
    <property type="match status" value="1"/>
</dbReference>
<dbReference type="EMBL" id="FPKX01000047">
    <property type="protein sequence ID" value="SFZ98366.1"/>
    <property type="molecule type" value="Genomic_DNA"/>
</dbReference>
<sequence length="508" mass="57556">MAKRTAIIDIGSNSARLVVFEKTSHYGFHLICEQKSKVRIGEEAYDKNGLLQPKALSRAFLTLQSFSQTIQKYQASKTICVATSALRDAPNGDIFVKWIKKELGLSIKVIDGNKEASYGALAAKNLLPKADAISVDIGGGSSDIALIKNDKIIDTYSLNLGTVRLKELFSDKNMSQKEIMKKAKKYIDQELKMLPENFKEELVIGMGGTARGLSKAIMKRSAHPLYKIHAFRYNIASHSDFLNAVPTSSLKELKSLGLKKNRFDTIREGTLIFNEILSKVKAKEVITSGVGVREGVYLEHALKHENFKYPKDINPSITSILDRFKPYVTVERRKKNTLYIAKALYTTLQAEMKDNCFYLSEIKWALKLSSIGNTLNIYKSHQTAFFIAMQELNYGFTHEEMLLISMLLRMHGKSLIHETLFETYESLLPSRRTLVWLSFIYSLTLFIAEASNDAKITFKYKKKVLTIKSDKPLYLAKENIEILEKPMEFTVVIDDEEKLPKNKDLGIS</sequence>
<proteinExistence type="predicted"/>
<organism evidence="3">
    <name type="scientific">hydrothermal vent metagenome</name>
    <dbReference type="NCBI Taxonomy" id="652676"/>
    <lineage>
        <taxon>unclassified sequences</taxon>
        <taxon>metagenomes</taxon>
        <taxon>ecological metagenomes</taxon>
    </lineage>
</organism>
<dbReference type="PANTHER" id="PTHR30005">
    <property type="entry name" value="EXOPOLYPHOSPHATASE"/>
    <property type="match status" value="1"/>
</dbReference>
<reference evidence="3" key="1">
    <citation type="submission" date="2016-10" db="EMBL/GenBank/DDBJ databases">
        <authorList>
            <person name="de Groot N.N."/>
        </authorList>
    </citation>
    <scope>NUCLEOTIDE SEQUENCE</scope>
</reference>
<dbReference type="SUPFAM" id="SSF109604">
    <property type="entry name" value="HD-domain/PDEase-like"/>
    <property type="match status" value="1"/>
</dbReference>
<dbReference type="Gene3D" id="3.30.420.40">
    <property type="match status" value="1"/>
</dbReference>
<protein>
    <submittedName>
        <fullName evidence="3">Exopolyphosphatase</fullName>
        <ecNumber evidence="3">3.6.1.11</ecNumber>
    </submittedName>
</protein>
<evidence type="ECO:0000256" key="1">
    <source>
        <dbReference type="ARBA" id="ARBA00022801"/>
    </source>
</evidence>
<evidence type="ECO:0000259" key="2">
    <source>
        <dbReference type="Pfam" id="PF02541"/>
    </source>
</evidence>
<name>A0A1W1EEB7_9ZZZZ</name>
<dbReference type="Gene3D" id="3.30.420.150">
    <property type="entry name" value="Exopolyphosphatase. Domain 2"/>
    <property type="match status" value="1"/>
</dbReference>
<accession>A0A1W1EEB7</accession>